<dbReference type="AlphaFoldDB" id="A0A0R3TRQ6"/>
<dbReference type="WBParaSite" id="HNAJ_0001028101-mRNA-1">
    <property type="protein sequence ID" value="HNAJ_0001028101-mRNA-1"/>
    <property type="gene ID" value="HNAJ_0001028101"/>
</dbReference>
<organism evidence="1">
    <name type="scientific">Rodentolepis nana</name>
    <name type="common">Dwarf tapeworm</name>
    <name type="synonym">Hymenolepis nana</name>
    <dbReference type="NCBI Taxonomy" id="102285"/>
    <lineage>
        <taxon>Eukaryota</taxon>
        <taxon>Metazoa</taxon>
        <taxon>Spiralia</taxon>
        <taxon>Lophotrochozoa</taxon>
        <taxon>Platyhelminthes</taxon>
        <taxon>Cestoda</taxon>
        <taxon>Eucestoda</taxon>
        <taxon>Cyclophyllidea</taxon>
        <taxon>Hymenolepididae</taxon>
        <taxon>Rodentolepis</taxon>
    </lineage>
</organism>
<evidence type="ECO:0000313" key="1">
    <source>
        <dbReference type="WBParaSite" id="HNAJ_0001028101-mRNA-1"/>
    </source>
</evidence>
<proteinExistence type="predicted"/>
<protein>
    <submittedName>
        <fullName evidence="1">RNase H domain-containing protein</fullName>
    </submittedName>
</protein>
<accession>A0A0R3TRQ6</accession>
<name>A0A0R3TRQ6_RODNA</name>
<sequence>LILYEKLLRIPGYMNSTICSLIKEKALILINRLPYQREGLDPISVCSLTEKALILYEKLLRIEEKTLILYEKLLCIPMDKFFNKYENRSRHLKTQSGLMQKTIELKKSNTPQEQMRTLALETIDVIYPSDLWLQVYTDGSFIESQANVGAGDNSELFSFYAAAGHNRSAFEAIR</sequence>
<reference evidence="1" key="1">
    <citation type="submission" date="2017-02" db="UniProtKB">
        <authorList>
            <consortium name="WormBaseParasite"/>
        </authorList>
    </citation>
    <scope>IDENTIFICATION</scope>
</reference>